<gene>
    <name evidence="1" type="ORF">AMR74_16160</name>
</gene>
<comment type="caution">
    <text evidence="1">The sequence shown here is derived from an EMBL/GenBank/DDBJ whole genome shotgun (WGS) entry which is preliminary data.</text>
</comment>
<dbReference type="PATRIC" id="fig|1705389.3.peg.1686"/>
<organism evidence="1 2">
    <name type="scientific">Halorubrum tropicale</name>
    <dbReference type="NCBI Taxonomy" id="1765655"/>
    <lineage>
        <taxon>Archaea</taxon>
        <taxon>Methanobacteriati</taxon>
        <taxon>Methanobacteriota</taxon>
        <taxon>Stenosarchaea group</taxon>
        <taxon>Halobacteria</taxon>
        <taxon>Halobacteriales</taxon>
        <taxon>Haloferacaceae</taxon>
        <taxon>Halorubrum</taxon>
    </lineage>
</organism>
<protein>
    <submittedName>
        <fullName evidence="1">Uncharacterized protein</fullName>
    </submittedName>
</protein>
<dbReference type="Proteomes" id="UP000037747">
    <property type="component" value="Unassembled WGS sequence"/>
</dbReference>
<reference evidence="1 2" key="1">
    <citation type="submission" date="2015-08" db="EMBL/GenBank/DDBJ databases">
        <title>Genomes of Isolates from Cabo Rojo, PR.</title>
        <authorList>
            <person name="Sanchez-Nieves R.L."/>
            <person name="Montalvo-Rodriguez R."/>
        </authorList>
    </citation>
    <scope>NUCLEOTIDE SEQUENCE [LARGE SCALE GENOMIC DNA]</scope>
    <source>
        <strain evidence="1 2">5</strain>
    </source>
</reference>
<accession>A0A0M9AM19</accession>
<dbReference type="RefSeq" id="WP_053773074.1">
    <property type="nucleotide sequence ID" value="NZ_LIST01000010.1"/>
</dbReference>
<evidence type="ECO:0000313" key="1">
    <source>
        <dbReference type="EMBL" id="KOX94238.1"/>
    </source>
</evidence>
<evidence type="ECO:0000313" key="2">
    <source>
        <dbReference type="Proteomes" id="UP000037747"/>
    </source>
</evidence>
<sequence>MSSTSPPGDSAGVQQVTLDEFAQDDNQCSAIAVDTEKRCQKRAVPGSEYCHLHLDLHEFARTR</sequence>
<dbReference type="STRING" id="1765655.AMR74_16160"/>
<keyword evidence="2" id="KW-1185">Reference proteome</keyword>
<proteinExistence type="predicted"/>
<name>A0A0M9AM19_9EURY</name>
<dbReference type="AlphaFoldDB" id="A0A0M9AM19"/>
<dbReference type="EMBL" id="LIST01000010">
    <property type="protein sequence ID" value="KOX94238.1"/>
    <property type="molecule type" value="Genomic_DNA"/>
</dbReference>